<gene>
    <name evidence="2" type="ORF">GGR38_000011</name>
</gene>
<protein>
    <submittedName>
        <fullName evidence="2">Glutaredoxin 2</fullName>
    </submittedName>
</protein>
<dbReference type="InterPro" id="IPR004045">
    <property type="entry name" value="Glutathione_S-Trfase_N"/>
</dbReference>
<evidence type="ECO:0000259" key="1">
    <source>
        <dbReference type="Pfam" id="PF13417"/>
    </source>
</evidence>
<dbReference type="EMBL" id="JACIDX010000001">
    <property type="protein sequence ID" value="MBB3953099.1"/>
    <property type="molecule type" value="Genomic_DNA"/>
</dbReference>
<name>A0A7W6CAP1_9SPHN</name>
<evidence type="ECO:0000313" key="3">
    <source>
        <dbReference type="Proteomes" id="UP000548867"/>
    </source>
</evidence>
<feature type="domain" description="GST N-terminal" evidence="1">
    <location>
        <begin position="14"/>
        <end position="87"/>
    </location>
</feature>
<sequence>MSSSDFRPIVYLKDRCPWCLKFRLFLLESGLRGHFDFREFVPGDDREAAIREELAPHFAKPSFPTVQIAPGVYMRESEDLIAHYAAAHRVDMDDLPTLDQYIRGPLVRIAELRAEIAELRG</sequence>
<keyword evidence="3" id="KW-1185">Reference proteome</keyword>
<comment type="caution">
    <text evidence="2">The sequence shown here is derived from an EMBL/GenBank/DDBJ whole genome shotgun (WGS) entry which is preliminary data.</text>
</comment>
<accession>A0A7W6CAP1</accession>
<dbReference type="AlphaFoldDB" id="A0A7W6CAP1"/>
<reference evidence="2 3" key="1">
    <citation type="submission" date="2020-08" db="EMBL/GenBank/DDBJ databases">
        <title>Genomic Encyclopedia of Type Strains, Phase IV (KMG-IV): sequencing the most valuable type-strain genomes for metagenomic binning, comparative biology and taxonomic classification.</title>
        <authorList>
            <person name="Goeker M."/>
        </authorList>
    </citation>
    <scope>NUCLEOTIDE SEQUENCE [LARGE SCALE GENOMIC DNA]</scope>
    <source>
        <strain evidence="2 3">DSM 27057</strain>
    </source>
</reference>
<dbReference type="SUPFAM" id="SSF52833">
    <property type="entry name" value="Thioredoxin-like"/>
    <property type="match status" value="1"/>
</dbReference>
<dbReference type="InterPro" id="IPR036249">
    <property type="entry name" value="Thioredoxin-like_sf"/>
</dbReference>
<dbReference type="Proteomes" id="UP000548867">
    <property type="component" value="Unassembled WGS sequence"/>
</dbReference>
<proteinExistence type="predicted"/>
<organism evidence="2 3">
    <name type="scientific">Novosphingobium sediminicola</name>
    <dbReference type="NCBI Taxonomy" id="563162"/>
    <lineage>
        <taxon>Bacteria</taxon>
        <taxon>Pseudomonadati</taxon>
        <taxon>Pseudomonadota</taxon>
        <taxon>Alphaproteobacteria</taxon>
        <taxon>Sphingomonadales</taxon>
        <taxon>Sphingomonadaceae</taxon>
        <taxon>Novosphingobium</taxon>
    </lineage>
</organism>
<dbReference type="RefSeq" id="WP_183621523.1">
    <property type="nucleotide sequence ID" value="NZ_JACIDX010000001.1"/>
</dbReference>
<dbReference type="Pfam" id="PF13417">
    <property type="entry name" value="GST_N_3"/>
    <property type="match status" value="1"/>
</dbReference>
<dbReference type="PROSITE" id="PS51354">
    <property type="entry name" value="GLUTAREDOXIN_2"/>
    <property type="match status" value="1"/>
</dbReference>
<evidence type="ECO:0000313" key="2">
    <source>
        <dbReference type="EMBL" id="MBB3953099.1"/>
    </source>
</evidence>